<protein>
    <recommendedName>
        <fullName evidence="11">Homeobox domain-containing protein</fullName>
    </recommendedName>
</protein>
<gene>
    <name evidence="12" type="ORF">NHX12_026981</name>
</gene>
<evidence type="ECO:0000256" key="2">
    <source>
        <dbReference type="ARBA" id="ARBA00022473"/>
    </source>
</evidence>
<feature type="compositionally biased region" description="Low complexity" evidence="10">
    <location>
        <begin position="187"/>
        <end position="201"/>
    </location>
</feature>
<feature type="compositionally biased region" description="Polar residues" evidence="10">
    <location>
        <begin position="24"/>
        <end position="36"/>
    </location>
</feature>
<dbReference type="GO" id="GO:0005634">
    <property type="term" value="C:nucleus"/>
    <property type="evidence" value="ECO:0007669"/>
    <property type="project" value="UniProtKB-SubCell"/>
</dbReference>
<dbReference type="PRINTS" id="PR00024">
    <property type="entry name" value="HOMEOBOX"/>
</dbReference>
<dbReference type="Gene3D" id="1.10.10.60">
    <property type="entry name" value="Homeodomain-like"/>
    <property type="match status" value="1"/>
</dbReference>
<feature type="domain" description="Homeobox" evidence="11">
    <location>
        <begin position="90"/>
        <end position="150"/>
    </location>
</feature>
<dbReference type="InterPro" id="IPR020479">
    <property type="entry name" value="HD_metazoa"/>
</dbReference>
<keyword evidence="7 8" id="KW-0539">Nucleus</keyword>
<evidence type="ECO:0000313" key="12">
    <source>
        <dbReference type="EMBL" id="KAJ3604930.1"/>
    </source>
</evidence>
<dbReference type="Proteomes" id="UP001148018">
    <property type="component" value="Unassembled WGS sequence"/>
</dbReference>
<evidence type="ECO:0000256" key="5">
    <source>
        <dbReference type="ARBA" id="ARBA00023155"/>
    </source>
</evidence>
<sequence length="250" mass="28792">MKQDLQFTHKITFSVSDILDPTKYTRQPDANTVSQSHARRNTESPDRRCEPASETRECSDQDESSSASEDASHPSPSPSPPAPPPGPKSSKSRRIRTAFTVDQLRILEYSFSTSHYLSVLERHALASALRLSETQVKIWFQNRRTKWKKDRDGRTSPPAAAEEEEEEHHHLHLHPMAVEEHLFLQLQQQLQQQHQHQHQQQTPPPLYGTPSPFNPTSLYASIRPKQLHCQPRSQIPFLPPVYWTPYHTYA</sequence>
<evidence type="ECO:0000256" key="3">
    <source>
        <dbReference type="ARBA" id="ARBA00023015"/>
    </source>
</evidence>
<feature type="compositionally biased region" description="Pro residues" evidence="10">
    <location>
        <begin position="75"/>
        <end position="87"/>
    </location>
</feature>
<dbReference type="GO" id="GO:0000981">
    <property type="term" value="F:DNA-binding transcription factor activity, RNA polymerase II-specific"/>
    <property type="evidence" value="ECO:0007669"/>
    <property type="project" value="InterPro"/>
</dbReference>
<evidence type="ECO:0000256" key="7">
    <source>
        <dbReference type="ARBA" id="ARBA00023242"/>
    </source>
</evidence>
<dbReference type="InterPro" id="IPR050394">
    <property type="entry name" value="Homeobox_NK-like"/>
</dbReference>
<dbReference type="Pfam" id="PF00046">
    <property type="entry name" value="Homeodomain"/>
    <property type="match status" value="1"/>
</dbReference>
<dbReference type="PANTHER" id="PTHR24340:SF106">
    <property type="entry name" value="HOMEOBOX PROTEIN PNX"/>
    <property type="match status" value="1"/>
</dbReference>
<keyword evidence="13" id="KW-1185">Reference proteome</keyword>
<dbReference type="OrthoDB" id="6159439at2759"/>
<dbReference type="CDD" id="cd00086">
    <property type="entry name" value="homeodomain"/>
    <property type="match status" value="1"/>
</dbReference>
<dbReference type="GO" id="GO:0030154">
    <property type="term" value="P:cell differentiation"/>
    <property type="evidence" value="ECO:0007669"/>
    <property type="project" value="TreeGrafter"/>
</dbReference>
<feature type="region of interest" description="Disordered" evidence="10">
    <location>
        <begin position="145"/>
        <end position="171"/>
    </location>
</feature>
<dbReference type="EMBL" id="JANIIK010000043">
    <property type="protein sequence ID" value="KAJ3604930.1"/>
    <property type="molecule type" value="Genomic_DNA"/>
</dbReference>
<dbReference type="PANTHER" id="PTHR24340">
    <property type="entry name" value="HOMEOBOX PROTEIN NKX"/>
    <property type="match status" value="1"/>
</dbReference>
<dbReference type="AlphaFoldDB" id="A0A9Q0INT6"/>
<evidence type="ECO:0000256" key="8">
    <source>
        <dbReference type="PROSITE-ProRule" id="PRU00108"/>
    </source>
</evidence>
<feature type="compositionally biased region" description="Basic and acidic residues" evidence="10">
    <location>
        <begin position="40"/>
        <end position="59"/>
    </location>
</feature>
<feature type="region of interest" description="Disordered" evidence="10">
    <location>
        <begin position="187"/>
        <end position="212"/>
    </location>
</feature>
<keyword evidence="2" id="KW-0217">Developmental protein</keyword>
<organism evidence="12 13">
    <name type="scientific">Muraenolepis orangiensis</name>
    <name type="common">Patagonian moray cod</name>
    <dbReference type="NCBI Taxonomy" id="630683"/>
    <lineage>
        <taxon>Eukaryota</taxon>
        <taxon>Metazoa</taxon>
        <taxon>Chordata</taxon>
        <taxon>Craniata</taxon>
        <taxon>Vertebrata</taxon>
        <taxon>Euteleostomi</taxon>
        <taxon>Actinopterygii</taxon>
        <taxon>Neopterygii</taxon>
        <taxon>Teleostei</taxon>
        <taxon>Neoteleostei</taxon>
        <taxon>Acanthomorphata</taxon>
        <taxon>Zeiogadaria</taxon>
        <taxon>Gadariae</taxon>
        <taxon>Gadiformes</taxon>
        <taxon>Muraenolepidoidei</taxon>
        <taxon>Muraenolepididae</taxon>
        <taxon>Muraenolepis</taxon>
    </lineage>
</organism>
<evidence type="ECO:0000313" key="13">
    <source>
        <dbReference type="Proteomes" id="UP001148018"/>
    </source>
</evidence>
<keyword evidence="3" id="KW-0805">Transcription regulation</keyword>
<comment type="caution">
    <text evidence="12">The sequence shown here is derived from an EMBL/GenBank/DDBJ whole genome shotgun (WGS) entry which is preliminary data.</text>
</comment>
<comment type="subcellular location">
    <subcellularLocation>
        <location evidence="1 8 9">Nucleus</location>
    </subcellularLocation>
</comment>
<feature type="DNA-binding region" description="Homeobox" evidence="8">
    <location>
        <begin position="92"/>
        <end position="151"/>
    </location>
</feature>
<proteinExistence type="predicted"/>
<evidence type="ECO:0000256" key="9">
    <source>
        <dbReference type="RuleBase" id="RU000682"/>
    </source>
</evidence>
<accession>A0A9Q0INT6</accession>
<dbReference type="InterPro" id="IPR017970">
    <property type="entry name" value="Homeobox_CS"/>
</dbReference>
<keyword evidence="6" id="KW-0804">Transcription</keyword>
<dbReference type="GO" id="GO:0000978">
    <property type="term" value="F:RNA polymerase II cis-regulatory region sequence-specific DNA binding"/>
    <property type="evidence" value="ECO:0007669"/>
    <property type="project" value="TreeGrafter"/>
</dbReference>
<keyword evidence="4 8" id="KW-0238">DNA-binding</keyword>
<evidence type="ECO:0000256" key="10">
    <source>
        <dbReference type="SAM" id="MobiDB-lite"/>
    </source>
</evidence>
<evidence type="ECO:0000256" key="6">
    <source>
        <dbReference type="ARBA" id="ARBA00023163"/>
    </source>
</evidence>
<dbReference type="InterPro" id="IPR009057">
    <property type="entry name" value="Homeodomain-like_sf"/>
</dbReference>
<dbReference type="SUPFAM" id="SSF46689">
    <property type="entry name" value="Homeodomain-like"/>
    <property type="match status" value="1"/>
</dbReference>
<name>A0A9Q0INT6_9TELE</name>
<feature type="compositionally biased region" description="Polar residues" evidence="10">
    <location>
        <begin position="1"/>
        <end position="15"/>
    </location>
</feature>
<evidence type="ECO:0000256" key="4">
    <source>
        <dbReference type="ARBA" id="ARBA00023125"/>
    </source>
</evidence>
<dbReference type="InterPro" id="IPR001356">
    <property type="entry name" value="HD"/>
</dbReference>
<dbReference type="PROSITE" id="PS50071">
    <property type="entry name" value="HOMEOBOX_2"/>
    <property type="match status" value="1"/>
</dbReference>
<feature type="region of interest" description="Disordered" evidence="10">
    <location>
        <begin position="1"/>
        <end position="94"/>
    </location>
</feature>
<keyword evidence="5 8" id="KW-0371">Homeobox</keyword>
<dbReference type="SMART" id="SM00389">
    <property type="entry name" value="HOX"/>
    <property type="match status" value="1"/>
</dbReference>
<dbReference type="PROSITE" id="PS00027">
    <property type="entry name" value="HOMEOBOX_1"/>
    <property type="match status" value="1"/>
</dbReference>
<evidence type="ECO:0000256" key="1">
    <source>
        <dbReference type="ARBA" id="ARBA00004123"/>
    </source>
</evidence>
<reference evidence="12" key="1">
    <citation type="submission" date="2022-07" db="EMBL/GenBank/DDBJ databases">
        <title>Chromosome-level genome of Muraenolepis orangiensis.</title>
        <authorList>
            <person name="Kim J."/>
        </authorList>
    </citation>
    <scope>NUCLEOTIDE SEQUENCE</scope>
    <source>
        <strain evidence="12">KU_S4_2022</strain>
        <tissue evidence="12">Muscle</tissue>
    </source>
</reference>
<evidence type="ECO:0000259" key="11">
    <source>
        <dbReference type="PROSITE" id="PS50071"/>
    </source>
</evidence>